<dbReference type="EMBL" id="HACG01019560">
    <property type="protein sequence ID" value="CEK66425.1"/>
    <property type="molecule type" value="Transcribed_RNA"/>
</dbReference>
<reference evidence="1" key="1">
    <citation type="submission" date="2014-12" db="EMBL/GenBank/DDBJ databases">
        <title>Insight into the proteome of Arion vulgaris.</title>
        <authorList>
            <person name="Aradska J."/>
            <person name="Bulat T."/>
            <person name="Smidak R."/>
            <person name="Sarate P."/>
            <person name="Gangsoo J."/>
            <person name="Sialana F."/>
            <person name="Bilban M."/>
            <person name="Lubec G."/>
        </authorList>
    </citation>
    <scope>NUCLEOTIDE SEQUENCE</scope>
    <source>
        <tissue evidence="1">Skin</tissue>
    </source>
</reference>
<name>A0A0B6ZFB9_9EUPU</name>
<sequence>EEVEELVSDRVFQVGCDKSIVLQGTYYYLRRHGHLPPVMQGINRNTQTPNLTQQIEKQYVQKTEDW</sequence>
<feature type="non-terminal residue" evidence="1">
    <location>
        <position position="1"/>
    </location>
</feature>
<protein>
    <submittedName>
        <fullName evidence="1">Uncharacterized protein</fullName>
    </submittedName>
</protein>
<organism evidence="1">
    <name type="scientific">Arion vulgaris</name>
    <dbReference type="NCBI Taxonomy" id="1028688"/>
    <lineage>
        <taxon>Eukaryota</taxon>
        <taxon>Metazoa</taxon>
        <taxon>Spiralia</taxon>
        <taxon>Lophotrochozoa</taxon>
        <taxon>Mollusca</taxon>
        <taxon>Gastropoda</taxon>
        <taxon>Heterobranchia</taxon>
        <taxon>Euthyneura</taxon>
        <taxon>Panpulmonata</taxon>
        <taxon>Eupulmonata</taxon>
        <taxon>Stylommatophora</taxon>
        <taxon>Helicina</taxon>
        <taxon>Arionoidea</taxon>
        <taxon>Arionidae</taxon>
        <taxon>Arion</taxon>
    </lineage>
</organism>
<evidence type="ECO:0000313" key="1">
    <source>
        <dbReference type="EMBL" id="CEK66425.1"/>
    </source>
</evidence>
<dbReference type="AlphaFoldDB" id="A0A0B6ZFB9"/>
<gene>
    <name evidence="1" type="primary">ORF58690</name>
</gene>
<proteinExistence type="predicted"/>
<accession>A0A0B6ZFB9</accession>